<dbReference type="Pfam" id="PF02932">
    <property type="entry name" value="Neur_chan_memb"/>
    <property type="match status" value="1"/>
</dbReference>
<dbReference type="SUPFAM" id="SSF56496">
    <property type="entry name" value="Fibrinogen C-terminal domain-like"/>
    <property type="match status" value="2"/>
</dbReference>
<evidence type="ECO:0000256" key="2">
    <source>
        <dbReference type="ARBA" id="ARBA00004236"/>
    </source>
</evidence>
<dbReference type="InterPro" id="IPR035234">
    <property type="entry name" value="IgGFc-bd_N"/>
</dbReference>
<dbReference type="Pfam" id="PF02931">
    <property type="entry name" value="Neur_chan_LBD"/>
    <property type="match status" value="1"/>
</dbReference>
<dbReference type="Gene3D" id="2.70.170.10">
    <property type="entry name" value="Neurotransmitter-gated ion-channel ligand-binding domain"/>
    <property type="match status" value="1"/>
</dbReference>
<dbReference type="Gene3D" id="4.10.530.10">
    <property type="entry name" value="Gamma-fibrinogen Carboxyl Terminal Fragment, domain 2"/>
    <property type="match status" value="1"/>
</dbReference>
<feature type="transmembrane region" description="Helical" evidence="10">
    <location>
        <begin position="1247"/>
        <end position="1270"/>
    </location>
</feature>
<evidence type="ECO:0000256" key="3">
    <source>
        <dbReference type="ARBA" id="ARBA00022448"/>
    </source>
</evidence>
<dbReference type="InterPro" id="IPR050373">
    <property type="entry name" value="Fibrinogen_C-term_domain"/>
</dbReference>
<dbReference type="InterPro" id="IPR006028">
    <property type="entry name" value="GABAA/Glycine_rcpt"/>
</dbReference>
<dbReference type="eggNOG" id="KOG1216">
    <property type="taxonomic scope" value="Eukaryota"/>
</dbReference>
<feature type="transmembrane region" description="Helical" evidence="10">
    <location>
        <begin position="1212"/>
        <end position="1232"/>
    </location>
</feature>
<evidence type="ECO:0000256" key="6">
    <source>
        <dbReference type="ARBA" id="ARBA00023173"/>
    </source>
</evidence>
<dbReference type="GO" id="GO:0005254">
    <property type="term" value="F:chloride channel activity"/>
    <property type="evidence" value="ECO:0007669"/>
    <property type="project" value="UniProtKB-KW"/>
</dbReference>
<dbReference type="SMART" id="SM00186">
    <property type="entry name" value="FBG"/>
    <property type="match status" value="2"/>
</dbReference>
<dbReference type="Gene3D" id="1.20.58.390">
    <property type="entry name" value="Neurotransmitter-gated ion-channel transmembrane domain"/>
    <property type="match status" value="1"/>
</dbReference>
<feature type="region of interest" description="Disordered" evidence="9">
    <location>
        <begin position="1391"/>
        <end position="1421"/>
    </location>
</feature>
<dbReference type="eggNOG" id="KOG2579">
    <property type="taxonomic scope" value="Eukaryota"/>
</dbReference>
<dbReference type="GO" id="GO:0005230">
    <property type="term" value="F:extracellular ligand-gated monoatomic ion channel activity"/>
    <property type="evidence" value="ECO:0007669"/>
    <property type="project" value="InterPro"/>
</dbReference>
<dbReference type="InterPro" id="IPR002181">
    <property type="entry name" value="Fibrinogen_a/b/g_C_dom"/>
</dbReference>
<dbReference type="GO" id="GO:0034707">
    <property type="term" value="C:chloride channel complex"/>
    <property type="evidence" value="ECO:0007669"/>
    <property type="project" value="UniProtKB-KW"/>
</dbReference>
<dbReference type="PROSITE" id="PS51406">
    <property type="entry name" value="FIBRINOGEN_C_2"/>
    <property type="match status" value="2"/>
</dbReference>
<dbReference type="PRINTS" id="PR00253">
    <property type="entry name" value="GABAARECEPTR"/>
</dbReference>
<evidence type="ECO:0000256" key="7">
    <source>
        <dbReference type="ARBA" id="ARBA00023214"/>
    </source>
</evidence>
<name>C3ZI10_BRAFL</name>
<evidence type="ECO:0000256" key="9">
    <source>
        <dbReference type="SAM" id="MobiDB-lite"/>
    </source>
</evidence>
<evidence type="ECO:0000313" key="12">
    <source>
        <dbReference type="EMBL" id="EEN47752.1"/>
    </source>
</evidence>
<dbReference type="SUPFAM" id="SSF63712">
    <property type="entry name" value="Nicotinic receptor ligand binding domain-like"/>
    <property type="match status" value="1"/>
</dbReference>
<keyword evidence="7" id="KW-0868">Chloride</keyword>
<dbReference type="SUPFAM" id="SSF90112">
    <property type="entry name" value="Neurotransmitter-gated ion-channel transmembrane pore"/>
    <property type="match status" value="1"/>
</dbReference>
<feature type="transmembrane region" description="Helical" evidence="10">
    <location>
        <begin position="1181"/>
        <end position="1200"/>
    </location>
</feature>
<feature type="domain" description="Fibrinogen C-terminal" evidence="11">
    <location>
        <begin position="552"/>
        <end position="776"/>
    </location>
</feature>
<dbReference type="EMBL" id="GG666626">
    <property type="protein sequence ID" value="EEN47752.1"/>
    <property type="molecule type" value="Genomic_DNA"/>
</dbReference>
<keyword evidence="5" id="KW-0406">Ion transport</keyword>
<dbReference type="InterPro" id="IPR006029">
    <property type="entry name" value="Neurotrans-gated_channel_TM"/>
</dbReference>
<dbReference type="InterPro" id="IPR036056">
    <property type="entry name" value="Fibrinogen-like_C"/>
</dbReference>
<evidence type="ECO:0000256" key="10">
    <source>
        <dbReference type="SAM" id="Phobius"/>
    </source>
</evidence>
<protein>
    <recommendedName>
        <fullName evidence="11">Fibrinogen C-terminal domain-containing protein</fullName>
    </recommendedName>
</protein>
<dbReference type="Gene3D" id="3.90.215.10">
    <property type="entry name" value="Gamma Fibrinogen, chain A, domain 1"/>
    <property type="match status" value="2"/>
</dbReference>
<dbReference type="InParanoid" id="C3ZI10"/>
<dbReference type="Pfam" id="PF00147">
    <property type="entry name" value="Fibrinogen_C"/>
    <property type="match status" value="2"/>
</dbReference>
<evidence type="ECO:0000259" key="11">
    <source>
        <dbReference type="PROSITE" id="PS51406"/>
    </source>
</evidence>
<feature type="region of interest" description="Disordered" evidence="9">
    <location>
        <begin position="847"/>
        <end position="868"/>
    </location>
</feature>
<keyword evidence="6" id="KW-0869">Chloride channel</keyword>
<evidence type="ECO:0000256" key="4">
    <source>
        <dbReference type="ARBA" id="ARBA00022475"/>
    </source>
</evidence>
<dbReference type="PANTHER" id="PTHR19143">
    <property type="entry name" value="FIBRINOGEN/TENASCIN/ANGIOPOEITIN"/>
    <property type="match status" value="1"/>
</dbReference>
<keyword evidence="8" id="KW-0407">Ion channel</keyword>
<feature type="domain" description="Fibrinogen C-terminal" evidence="11">
    <location>
        <begin position="325"/>
        <end position="549"/>
    </location>
</feature>
<feature type="region of interest" description="Disordered" evidence="9">
    <location>
        <begin position="1083"/>
        <end position="1108"/>
    </location>
</feature>
<gene>
    <name evidence="12" type="ORF">BRAFLDRAFT_123510</name>
</gene>
<evidence type="ECO:0000256" key="8">
    <source>
        <dbReference type="ARBA" id="ARBA00023303"/>
    </source>
</evidence>
<reference evidence="12" key="1">
    <citation type="journal article" date="2008" name="Nature">
        <title>The amphioxus genome and the evolution of the chordate karyotype.</title>
        <authorList>
            <consortium name="US DOE Joint Genome Institute (JGI-PGF)"/>
            <person name="Putnam N.H."/>
            <person name="Butts T."/>
            <person name="Ferrier D.E.K."/>
            <person name="Furlong R.F."/>
            <person name="Hellsten U."/>
            <person name="Kawashima T."/>
            <person name="Robinson-Rechavi M."/>
            <person name="Shoguchi E."/>
            <person name="Terry A."/>
            <person name="Yu J.-K."/>
            <person name="Benito-Gutierrez E.L."/>
            <person name="Dubchak I."/>
            <person name="Garcia-Fernandez J."/>
            <person name="Gibson-Brown J.J."/>
            <person name="Grigoriev I.V."/>
            <person name="Horton A.C."/>
            <person name="de Jong P.J."/>
            <person name="Jurka J."/>
            <person name="Kapitonov V.V."/>
            <person name="Kohara Y."/>
            <person name="Kuroki Y."/>
            <person name="Lindquist E."/>
            <person name="Lucas S."/>
            <person name="Osoegawa K."/>
            <person name="Pennacchio L.A."/>
            <person name="Salamov A.A."/>
            <person name="Satou Y."/>
            <person name="Sauka-Spengler T."/>
            <person name="Schmutz J."/>
            <person name="Shin-I T."/>
            <person name="Toyoda A."/>
            <person name="Bronner-Fraser M."/>
            <person name="Fujiyama A."/>
            <person name="Holland L.Z."/>
            <person name="Holland P.W.H."/>
            <person name="Satoh N."/>
            <person name="Rokhsar D.S."/>
        </authorList>
    </citation>
    <scope>NUCLEOTIDE SEQUENCE [LARGE SCALE GENOMIC DNA]</scope>
    <source>
        <strain evidence="12">S238N-H82</strain>
        <tissue evidence="12">Testes</tissue>
    </source>
</reference>
<dbReference type="GO" id="GO:0005886">
    <property type="term" value="C:plasma membrane"/>
    <property type="evidence" value="ECO:0007669"/>
    <property type="project" value="UniProtKB-SubCell"/>
</dbReference>
<evidence type="ECO:0000256" key="1">
    <source>
        <dbReference type="ARBA" id="ARBA00004141"/>
    </source>
</evidence>
<keyword evidence="10" id="KW-0472">Membrane</keyword>
<dbReference type="eggNOG" id="KOG3644">
    <property type="taxonomic scope" value="Eukaryota"/>
</dbReference>
<feature type="compositionally biased region" description="Polar residues" evidence="9">
    <location>
        <begin position="1393"/>
        <end position="1416"/>
    </location>
</feature>
<organism>
    <name type="scientific">Branchiostoma floridae</name>
    <name type="common">Florida lancelet</name>
    <name type="synonym">Amphioxus</name>
    <dbReference type="NCBI Taxonomy" id="7739"/>
    <lineage>
        <taxon>Eukaryota</taxon>
        <taxon>Metazoa</taxon>
        <taxon>Chordata</taxon>
        <taxon>Cephalochordata</taxon>
        <taxon>Leptocardii</taxon>
        <taxon>Amphioxiformes</taxon>
        <taxon>Branchiostomatidae</taxon>
        <taxon>Branchiostoma</taxon>
    </lineage>
</organism>
<keyword evidence="4" id="KW-1003">Cell membrane</keyword>
<keyword evidence="10" id="KW-0812">Transmembrane</keyword>
<dbReference type="InterPro" id="IPR014716">
    <property type="entry name" value="Fibrinogen_a/b/g_C_1"/>
</dbReference>
<dbReference type="GO" id="GO:0004888">
    <property type="term" value="F:transmembrane signaling receptor activity"/>
    <property type="evidence" value="ECO:0007669"/>
    <property type="project" value="InterPro"/>
</dbReference>
<keyword evidence="10" id="KW-1133">Transmembrane helix</keyword>
<comment type="subcellular location">
    <subcellularLocation>
        <location evidence="2">Cell membrane</location>
    </subcellularLocation>
    <subcellularLocation>
        <location evidence="1">Membrane</location>
        <topology evidence="1">Multi-pass membrane protein</topology>
    </subcellularLocation>
</comment>
<proteinExistence type="predicted"/>
<sequence length="1512" mass="166015">MSGSQSDNKAVYVTSDQDINLLAVSGEGLITGAYRVLPISFLGSEYFIPGYSASGQLSEFGVISAYPDTTVTITPTHDVTFDGAAYPAGTAFDVELGEYEGLQVQSAGDLTGSHISSSAPVAVVSGSLRSDQVLPLDGWGTEYLAVPDLVQGRGSAGLFRVIAANDDTEVTVRGETTTLQPGEYFDVDVPANEFRKIKSTAPVMVVQISASDSDPYMTTVPAVENYHNTYTFTTVDLQGPGTHVRKLCIVSQVTSGFELDDSPLDPSIVWTPILQSGYSTGCTDITEGSHTLIHTDPTAVYDIVVSGSSDQETYGFHGGQLKPCPPDPPPPRDCADWFAKGSRDDGIYTVDDPPFNVWCDMDPFGCGGTVIQRRTSGSLDFEREWSDYENGFGDLDGEMWLGLKNISVISSRRNHMLHILLEDWDGVTAHASYSVFSVGTEDTNYELTIDAYAGNAGDSMGPVGRYDSSGKMFTTTDRKNDDNGVFNCAEAYSGGGWWYPPGCGYAYLNGKYLRDCNPHCDPSQGVVWQTWRGAGYSLRRTLMVIRPQADDCLPPSGPMDCADLFASGERQDGVYSVGYPPFEVYCRMTTLNCGSTILQRRQDGSVDFGRPWSDYQAGFGDPSGEVWMGLEKAHRLTSTSDYELIIELEDWDGNVAEATYRTFNVGDITSFYALEIGDFAGDAGDSLAPDGRYNANGQQFSTFDVKNDDNEDFNCASTYSEGGWWYPPGCGYAFLNGKYLKDCNPYCDPSQGVVWHTWKGSGYSLKRSTMMMRPVNFDNTPCIPTTTEEPPSTLASAAATTDDPGNALAAGDGIWDKYLAGEYNPDEPESGGNASWTEWQLWKTGEPLPPGYDKSQRPTSGESNTDRWSEVSSTVYVRRLGWLDDEHVNISTTLEYVLAWIDPRLKGLTASWVPVPPDLLWTPPLSFGRNVRRTSIVDRGSTSDTGISLWLHRSGLTVFRMIRDLQVSCSGVKFEHFPFDSQGCIMPIHGYNGVRFRLMSFSDTSRDQIKTDSAEVVSQFMLSRVQLSGTLQSFLTNVSVVAEIHPEPEVDVPRCPIPVMNNIRESHPPQIASENLDLHDEVDSQTSGYDTLNTTGKSSEDTSSMADGSMVTDVTDATSDVIDTDSDINDPDVHTSHVLNVCTQRERCYHGLDFPPDLWNPEADTNSYTTVSVKLGMTRRLWIYISTTFIPSFILVVASLMQTWLPLHQKAISGRITLGIIPLLVMISKGVLKHRILWVSVARAIDIWLIVCLVFIVLALAETVVVYYIYSRREEPERPVENKPRKLKVCIPRAKYSSPLGIWWEQADGQGWRIAYVPPTQETSFSEGRNTPHMRDYESDNGPGELSVVVAEIHPEPEMDVPRCPIPVKNNIRESHPPQIASENLDLHDEVDSQTSGYDTLNTTGKSSEDTSSTADGSMVTDVTDATSDVIDTDSDINDPDVHTGIEMTTSNHMDVHRARARRVTGRPPSLTSITDGAPPVFCSDAAPAILLSGRLDTPGDQSYFKSSEMKG</sequence>
<dbReference type="InterPro" id="IPR036719">
    <property type="entry name" value="Neuro-gated_channel_TM_sf"/>
</dbReference>
<dbReference type="InterPro" id="IPR006202">
    <property type="entry name" value="Neur_chan_lig-bd"/>
</dbReference>
<dbReference type="CDD" id="cd00087">
    <property type="entry name" value="FReD"/>
    <property type="match status" value="2"/>
</dbReference>
<dbReference type="Pfam" id="PF17517">
    <property type="entry name" value="IgGFc_binding"/>
    <property type="match status" value="1"/>
</dbReference>
<dbReference type="InterPro" id="IPR036734">
    <property type="entry name" value="Neur_chan_lig-bd_sf"/>
</dbReference>
<dbReference type="InterPro" id="IPR038050">
    <property type="entry name" value="Neuro_actylchol_rec"/>
</dbReference>
<evidence type="ECO:0000256" key="5">
    <source>
        <dbReference type="ARBA" id="ARBA00023065"/>
    </source>
</evidence>
<feature type="compositionally biased region" description="Polar residues" evidence="9">
    <location>
        <begin position="1084"/>
        <end position="1106"/>
    </location>
</feature>
<accession>C3ZI10</accession>
<dbReference type="PANTHER" id="PTHR19143:SF394">
    <property type="entry name" value="ANGIOPOIETIN-RELATED PROTEIN 3-LIKE"/>
    <property type="match status" value="1"/>
</dbReference>
<keyword evidence="3" id="KW-0813">Transport</keyword>